<feature type="domain" description="C2H2-type" evidence="13">
    <location>
        <begin position="568"/>
        <end position="595"/>
    </location>
</feature>
<evidence type="ECO:0000256" key="2">
    <source>
        <dbReference type="ARBA" id="ARBA00022723"/>
    </source>
</evidence>
<evidence type="ECO:0000313" key="15">
    <source>
        <dbReference type="EMBL" id="CAG9781917.1"/>
    </source>
</evidence>
<dbReference type="EMBL" id="OU893332">
    <property type="protein sequence ID" value="CAG9781917.1"/>
    <property type="molecule type" value="Genomic_DNA"/>
</dbReference>
<keyword evidence="5 11" id="KW-0862">Zinc</keyword>
<dbReference type="Pfam" id="PF07776">
    <property type="entry name" value="zf-AD"/>
    <property type="match status" value="1"/>
</dbReference>
<evidence type="ECO:0000259" key="14">
    <source>
        <dbReference type="PROSITE" id="PS51915"/>
    </source>
</evidence>
<dbReference type="SUPFAM" id="SSF57716">
    <property type="entry name" value="Glucocorticoid receptor-like (DNA-binding domain)"/>
    <property type="match status" value="1"/>
</dbReference>
<keyword evidence="16" id="KW-1185">Reference proteome</keyword>
<feature type="domain" description="C2H2-type" evidence="13">
    <location>
        <begin position="424"/>
        <end position="451"/>
    </location>
</feature>
<feature type="domain" description="C2H2-type" evidence="13">
    <location>
        <begin position="512"/>
        <end position="539"/>
    </location>
</feature>
<evidence type="ECO:0000256" key="8">
    <source>
        <dbReference type="ARBA" id="ARBA00023163"/>
    </source>
</evidence>
<accession>A0A9N9MZ60</accession>
<keyword evidence="4 10" id="KW-0863">Zinc-finger</keyword>
<dbReference type="OrthoDB" id="8117402at2759"/>
<evidence type="ECO:0000259" key="13">
    <source>
        <dbReference type="PROSITE" id="PS50157"/>
    </source>
</evidence>
<dbReference type="Gene3D" id="3.40.1800.20">
    <property type="match status" value="1"/>
</dbReference>
<dbReference type="FunFam" id="3.30.160.60:FF:001290">
    <property type="entry name" value="Zinc finger 45-like"/>
    <property type="match status" value="1"/>
</dbReference>
<evidence type="ECO:0000313" key="16">
    <source>
        <dbReference type="Proteomes" id="UP001153714"/>
    </source>
</evidence>
<feature type="domain" description="C2H2-type" evidence="13">
    <location>
        <begin position="540"/>
        <end position="567"/>
    </location>
</feature>
<feature type="binding site" evidence="11">
    <location>
        <position position="61"/>
    </location>
    <ligand>
        <name>Zn(2+)</name>
        <dbReference type="ChEBI" id="CHEBI:29105"/>
    </ligand>
</feature>
<keyword evidence="2 11" id="KW-0479">Metal-binding</keyword>
<dbReference type="PROSITE" id="PS50157">
    <property type="entry name" value="ZINC_FINGER_C2H2_2"/>
    <property type="match status" value="8"/>
</dbReference>
<keyword evidence="9" id="KW-0539">Nucleus</keyword>
<dbReference type="InterPro" id="IPR012934">
    <property type="entry name" value="Znf_AD"/>
</dbReference>
<evidence type="ECO:0000256" key="11">
    <source>
        <dbReference type="PROSITE-ProRule" id="PRU01263"/>
    </source>
</evidence>
<dbReference type="InterPro" id="IPR036236">
    <property type="entry name" value="Znf_C2H2_sf"/>
</dbReference>
<proteinExistence type="predicted"/>
<feature type="binding site" evidence="11">
    <location>
        <position position="15"/>
    </location>
    <ligand>
        <name>Zn(2+)</name>
        <dbReference type="ChEBI" id="CHEBI:29105"/>
    </ligand>
</feature>
<feature type="domain" description="ZAD" evidence="14">
    <location>
        <begin position="13"/>
        <end position="88"/>
    </location>
</feature>
<feature type="region of interest" description="Disordered" evidence="12">
    <location>
        <begin position="614"/>
        <end position="633"/>
    </location>
</feature>
<evidence type="ECO:0000256" key="1">
    <source>
        <dbReference type="ARBA" id="ARBA00004123"/>
    </source>
</evidence>
<feature type="binding site" evidence="11">
    <location>
        <position position="64"/>
    </location>
    <ligand>
        <name>Zn(2+)</name>
        <dbReference type="ChEBI" id="CHEBI:29105"/>
    </ligand>
</feature>
<dbReference type="SMART" id="SM00868">
    <property type="entry name" value="zf-AD"/>
    <property type="match status" value="1"/>
</dbReference>
<dbReference type="GO" id="GO:0008270">
    <property type="term" value="F:zinc ion binding"/>
    <property type="evidence" value="ECO:0007669"/>
    <property type="project" value="UniProtKB-UniRule"/>
</dbReference>
<dbReference type="InterPro" id="IPR050888">
    <property type="entry name" value="ZnF_C2H2-type_TF"/>
</dbReference>
<dbReference type="FunFam" id="3.30.160.60:FF:000512">
    <property type="entry name" value="zinc finger protein 197 isoform X1"/>
    <property type="match status" value="1"/>
</dbReference>
<evidence type="ECO:0000256" key="10">
    <source>
        <dbReference type="PROSITE-ProRule" id="PRU00042"/>
    </source>
</evidence>
<dbReference type="InterPro" id="IPR013087">
    <property type="entry name" value="Znf_C2H2_type"/>
</dbReference>
<dbReference type="Proteomes" id="UP001153714">
    <property type="component" value="Chromosome 1"/>
</dbReference>
<dbReference type="SUPFAM" id="SSF57667">
    <property type="entry name" value="beta-beta-alpha zinc fingers"/>
    <property type="match status" value="5"/>
</dbReference>
<comment type="subcellular location">
    <subcellularLocation>
        <location evidence="1">Nucleus</location>
    </subcellularLocation>
</comment>
<reference evidence="15" key="1">
    <citation type="submission" date="2021-12" db="EMBL/GenBank/DDBJ databases">
        <authorList>
            <person name="King R."/>
        </authorList>
    </citation>
    <scope>NUCLEOTIDE SEQUENCE</scope>
</reference>
<dbReference type="FunFam" id="3.30.160.60:FF:002455">
    <property type="entry name" value="FI03704p"/>
    <property type="match status" value="1"/>
</dbReference>
<dbReference type="PANTHER" id="PTHR24406">
    <property type="entry name" value="TRANSCRIPTIONAL REPRESSOR CTCFL-RELATED"/>
    <property type="match status" value="1"/>
</dbReference>
<dbReference type="FunFam" id="3.30.160.60:FF:000030">
    <property type="entry name" value="Zinc finger protein 628"/>
    <property type="match status" value="1"/>
</dbReference>
<dbReference type="GO" id="GO:0003677">
    <property type="term" value="F:DNA binding"/>
    <property type="evidence" value="ECO:0007669"/>
    <property type="project" value="UniProtKB-KW"/>
</dbReference>
<feature type="domain" description="C2H2-type" evidence="13">
    <location>
        <begin position="451"/>
        <end position="478"/>
    </location>
</feature>
<keyword evidence="7" id="KW-0238">DNA-binding</keyword>
<dbReference type="PROSITE" id="PS51915">
    <property type="entry name" value="ZAD"/>
    <property type="match status" value="1"/>
</dbReference>
<dbReference type="Gene3D" id="3.30.160.60">
    <property type="entry name" value="Classic Zinc Finger"/>
    <property type="match status" value="9"/>
</dbReference>
<evidence type="ECO:0000256" key="6">
    <source>
        <dbReference type="ARBA" id="ARBA00023015"/>
    </source>
</evidence>
<feature type="domain" description="C2H2-type" evidence="13">
    <location>
        <begin position="484"/>
        <end position="511"/>
    </location>
</feature>
<keyword evidence="6" id="KW-0805">Transcription regulation</keyword>
<keyword evidence="8" id="KW-0804">Transcription</keyword>
<dbReference type="FunFam" id="3.30.160.60:FF:000478">
    <property type="entry name" value="Zinc finger protein 133"/>
    <property type="match status" value="1"/>
</dbReference>
<name>A0A9N9MZ60_9NEOP</name>
<organism evidence="15 16">
    <name type="scientific">Diatraea saccharalis</name>
    <name type="common">sugarcane borer</name>
    <dbReference type="NCBI Taxonomy" id="40085"/>
    <lineage>
        <taxon>Eukaryota</taxon>
        <taxon>Metazoa</taxon>
        <taxon>Ecdysozoa</taxon>
        <taxon>Arthropoda</taxon>
        <taxon>Hexapoda</taxon>
        <taxon>Insecta</taxon>
        <taxon>Pterygota</taxon>
        <taxon>Neoptera</taxon>
        <taxon>Endopterygota</taxon>
        <taxon>Lepidoptera</taxon>
        <taxon>Glossata</taxon>
        <taxon>Ditrysia</taxon>
        <taxon>Pyraloidea</taxon>
        <taxon>Crambidae</taxon>
        <taxon>Crambinae</taxon>
        <taxon>Diatraea</taxon>
    </lineage>
</organism>
<dbReference type="AlphaFoldDB" id="A0A9N9MZ60"/>
<reference evidence="15" key="2">
    <citation type="submission" date="2022-10" db="EMBL/GenBank/DDBJ databases">
        <authorList>
            <consortium name="ENA_rothamsted_submissions"/>
            <consortium name="culmorum"/>
            <person name="King R."/>
        </authorList>
    </citation>
    <scope>NUCLEOTIDE SEQUENCE</scope>
</reference>
<dbReference type="SMART" id="SM00355">
    <property type="entry name" value="ZnF_C2H2"/>
    <property type="match status" value="13"/>
</dbReference>
<dbReference type="Pfam" id="PF13912">
    <property type="entry name" value="zf-C2H2_6"/>
    <property type="match status" value="2"/>
</dbReference>
<evidence type="ECO:0000256" key="3">
    <source>
        <dbReference type="ARBA" id="ARBA00022737"/>
    </source>
</evidence>
<feature type="domain" description="C2H2-type" evidence="13">
    <location>
        <begin position="596"/>
        <end position="623"/>
    </location>
</feature>
<dbReference type="PROSITE" id="PS00028">
    <property type="entry name" value="ZINC_FINGER_C2H2_1"/>
    <property type="match status" value="11"/>
</dbReference>
<feature type="compositionally biased region" description="Polar residues" evidence="12">
    <location>
        <begin position="623"/>
        <end position="633"/>
    </location>
</feature>
<evidence type="ECO:0000256" key="7">
    <source>
        <dbReference type="ARBA" id="ARBA00023125"/>
    </source>
</evidence>
<gene>
    <name evidence="15" type="ORF">DIATSA_LOCUS222</name>
</gene>
<feature type="domain" description="C2H2-type" evidence="13">
    <location>
        <begin position="380"/>
        <end position="408"/>
    </location>
</feature>
<dbReference type="FunFam" id="3.30.160.60:FF:001119">
    <property type="entry name" value="zinc finger protein 408"/>
    <property type="match status" value="1"/>
</dbReference>
<dbReference type="GO" id="GO:0005634">
    <property type="term" value="C:nucleus"/>
    <property type="evidence" value="ECO:0007669"/>
    <property type="project" value="UniProtKB-SubCell"/>
</dbReference>
<protein>
    <submittedName>
        <fullName evidence="15">Uncharacterized protein</fullName>
    </submittedName>
</protein>
<dbReference type="Pfam" id="PF00096">
    <property type="entry name" value="zf-C2H2"/>
    <property type="match status" value="6"/>
</dbReference>
<evidence type="ECO:0000256" key="5">
    <source>
        <dbReference type="ARBA" id="ARBA00022833"/>
    </source>
</evidence>
<evidence type="ECO:0000256" key="9">
    <source>
        <dbReference type="ARBA" id="ARBA00023242"/>
    </source>
</evidence>
<keyword evidence="3" id="KW-0677">Repeat</keyword>
<sequence>MASSQNIKIKIEDVCRTCLSKENELHSVFEVSVGAVSLQCVISETTGIHVNRYDGLPTTICNLCKEKASKAYEFRKQSQDANITIQNYYNKEKHENSGSQSNANIKTEHPSIDDNDYVDWMELDDYNDLEPVKNEDVETSSHNQCKNCGLSFQNSTKLQEHLAKKCLKVEIEDAATNYCPLCGTSYNDAVNLTAHMWESHAEMMGPKKRGRPKKVLTTTILTKLSENGFRLKALSVEKNECIICEEQYKTKEDLGKHFMDHKDTKVLCCLLCKKMYLKRKNFNLHACGDNDKGNIKKEGVTTDNKQNVTEIVLEELLELNGITVCEACTCVFTSEGDLMTHNDVEHPERSLRCNLCLKVFASVKSAARHRSICKEIERKHKCNTCGLKFAYEISLNKHILRYHEGQSVSVKFMDTKTKDEGKQYQCDICTKQFSRKELLAKHTRMHSEKLHECDVCKKKFNRSDNLRSHKRTHDPRDKAKVNTCLCLYCGRSFNNSSNLIVHMRRHTGEKPYKCDFCGKGFPRSSDLQCHRRSHTGEKPCVCRVCGKGFSRSNKLSRHMRVHTGLKPYKCTYCEKAFSQSNDLTLHIRRHTGDKPYICEVCGDRFIQGTALHNHRRTHGHFPPSSSDTQTQGPPIAYTVQSITHQNTAQ</sequence>
<evidence type="ECO:0000256" key="12">
    <source>
        <dbReference type="SAM" id="MobiDB-lite"/>
    </source>
</evidence>
<evidence type="ECO:0000256" key="4">
    <source>
        <dbReference type="ARBA" id="ARBA00022771"/>
    </source>
</evidence>
<feature type="binding site" evidence="11">
    <location>
        <position position="18"/>
    </location>
    <ligand>
        <name>Zn(2+)</name>
        <dbReference type="ChEBI" id="CHEBI:29105"/>
    </ligand>
</feature>